<dbReference type="SUPFAM" id="SSF81321">
    <property type="entry name" value="Family A G protein-coupled receptor-like"/>
    <property type="match status" value="1"/>
</dbReference>
<evidence type="ECO:0000256" key="6">
    <source>
        <dbReference type="ARBA" id="ARBA00023136"/>
    </source>
</evidence>
<accession>A0A7I8W7H7</accession>
<dbReference type="Pfam" id="PF00001">
    <property type="entry name" value="7tm_1"/>
    <property type="match status" value="1"/>
</dbReference>
<reference evidence="14 15" key="1">
    <citation type="submission" date="2020-08" db="EMBL/GenBank/DDBJ databases">
        <authorList>
            <person name="Hejnol A."/>
        </authorList>
    </citation>
    <scope>NUCLEOTIDE SEQUENCE [LARGE SCALE GENOMIC DNA]</scope>
</reference>
<dbReference type="PANTHER" id="PTHR45695">
    <property type="entry name" value="LEUCOKININ RECEPTOR-RELATED"/>
    <property type="match status" value="1"/>
</dbReference>
<dbReference type="OrthoDB" id="2132067at2759"/>
<evidence type="ECO:0000256" key="1">
    <source>
        <dbReference type="ARBA" id="ARBA00004651"/>
    </source>
</evidence>
<evidence type="ECO:0000256" key="9">
    <source>
        <dbReference type="ARBA" id="ARBA00023180"/>
    </source>
</evidence>
<evidence type="ECO:0000256" key="11">
    <source>
        <dbReference type="RuleBase" id="RU000688"/>
    </source>
</evidence>
<evidence type="ECO:0000256" key="8">
    <source>
        <dbReference type="ARBA" id="ARBA00023170"/>
    </source>
</evidence>
<comment type="similarity">
    <text evidence="11">Belongs to the G-protein coupled receptor 1 family.</text>
</comment>
<comment type="subcellular location">
    <subcellularLocation>
        <location evidence="1">Cell membrane</location>
        <topology evidence="1">Multi-pass membrane protein</topology>
    </subcellularLocation>
</comment>
<evidence type="ECO:0000256" key="4">
    <source>
        <dbReference type="ARBA" id="ARBA00022989"/>
    </source>
</evidence>
<keyword evidence="5 11" id="KW-0297">G-protein coupled receptor</keyword>
<feature type="transmembrane region" description="Helical" evidence="12">
    <location>
        <begin position="276"/>
        <end position="299"/>
    </location>
</feature>
<proteinExistence type="inferred from homology"/>
<evidence type="ECO:0000256" key="12">
    <source>
        <dbReference type="SAM" id="Phobius"/>
    </source>
</evidence>
<feature type="transmembrane region" description="Helical" evidence="12">
    <location>
        <begin position="62"/>
        <end position="86"/>
    </location>
</feature>
<keyword evidence="8 11" id="KW-0675">Receptor</keyword>
<organism evidence="14 15">
    <name type="scientific">Dimorphilus gyrociliatus</name>
    <dbReference type="NCBI Taxonomy" id="2664684"/>
    <lineage>
        <taxon>Eukaryota</taxon>
        <taxon>Metazoa</taxon>
        <taxon>Spiralia</taxon>
        <taxon>Lophotrochozoa</taxon>
        <taxon>Annelida</taxon>
        <taxon>Polychaeta</taxon>
        <taxon>Polychaeta incertae sedis</taxon>
        <taxon>Dinophilidae</taxon>
        <taxon>Dimorphilus</taxon>
    </lineage>
</organism>
<feature type="transmembrane region" description="Helical" evidence="12">
    <location>
        <begin position="98"/>
        <end position="119"/>
    </location>
</feature>
<evidence type="ECO:0000256" key="10">
    <source>
        <dbReference type="ARBA" id="ARBA00023224"/>
    </source>
</evidence>
<evidence type="ECO:0000256" key="7">
    <source>
        <dbReference type="ARBA" id="ARBA00023157"/>
    </source>
</evidence>
<sequence>MDDNVSQSFRSNNVSLELSNPPIESIIIPVVFGLIVLVGAIGNVLVLIAVFRQPMRTTTNLFIVNLAVADLLFLIFCAPFHAIVYTQHWYFGEVACKLVHLLQFSAMLASIWTLVTMSADRFLAVSFPVRTKHLRKPRAALISSSLVWVLAVFSSVLWPIVYTIRKYGDIPVCSDAFDSDQKRASTFLLLFVFGYAIPLAVIALLSALLIRQLWKTPMDCSRRASTEAKKKVTRLIVVVVLAFALCWLPSHVFWLYTTLHKLHQGREAPKTMALYVFRMISHVLSYANSAVNPILYAFLSRHFRIAFRRALKCERSNISESYWISSAAHPHYNIRLDRKSHGQGDDSKHL</sequence>
<evidence type="ECO:0000256" key="3">
    <source>
        <dbReference type="ARBA" id="ARBA00022692"/>
    </source>
</evidence>
<dbReference type="InterPro" id="IPR000405">
    <property type="entry name" value="Galanin_rcpt"/>
</dbReference>
<evidence type="ECO:0000256" key="5">
    <source>
        <dbReference type="ARBA" id="ARBA00023040"/>
    </source>
</evidence>
<name>A0A7I8W7H7_9ANNE</name>
<dbReference type="PANTHER" id="PTHR45695:SF23">
    <property type="entry name" value="GALANIN-LIKE G-PROTEIN COUPLED RECEPTOR NPR-9"/>
    <property type="match status" value="1"/>
</dbReference>
<dbReference type="Gene3D" id="1.20.1070.10">
    <property type="entry name" value="Rhodopsin 7-helix transmembrane proteins"/>
    <property type="match status" value="1"/>
</dbReference>
<dbReference type="InterPro" id="IPR017452">
    <property type="entry name" value="GPCR_Rhodpsn_7TM"/>
</dbReference>
<dbReference type="AlphaFoldDB" id="A0A7I8W7H7"/>
<feature type="transmembrane region" description="Helical" evidence="12">
    <location>
        <begin position="140"/>
        <end position="161"/>
    </location>
</feature>
<dbReference type="GO" id="GO:0005886">
    <property type="term" value="C:plasma membrane"/>
    <property type="evidence" value="ECO:0007669"/>
    <property type="project" value="UniProtKB-SubCell"/>
</dbReference>
<keyword evidence="10 11" id="KW-0807">Transducer</keyword>
<feature type="transmembrane region" description="Helical" evidence="12">
    <location>
        <begin position="26"/>
        <end position="50"/>
    </location>
</feature>
<keyword evidence="9" id="KW-0325">Glycoprotein</keyword>
<evidence type="ECO:0000313" key="15">
    <source>
        <dbReference type="Proteomes" id="UP000549394"/>
    </source>
</evidence>
<gene>
    <name evidence="14" type="ORF">DGYR_LOCUS11311</name>
</gene>
<dbReference type="InterPro" id="IPR000276">
    <property type="entry name" value="GPCR_Rhodpsn"/>
</dbReference>
<dbReference type="GO" id="GO:0004930">
    <property type="term" value="F:G protein-coupled receptor activity"/>
    <property type="evidence" value="ECO:0007669"/>
    <property type="project" value="UniProtKB-KW"/>
</dbReference>
<feature type="transmembrane region" description="Helical" evidence="12">
    <location>
        <begin position="187"/>
        <end position="214"/>
    </location>
</feature>
<dbReference type="SMART" id="SM01381">
    <property type="entry name" value="7TM_GPCR_Srsx"/>
    <property type="match status" value="1"/>
</dbReference>
<dbReference type="EMBL" id="CAJFCJ010000019">
    <property type="protein sequence ID" value="CAD5123650.1"/>
    <property type="molecule type" value="Genomic_DNA"/>
</dbReference>
<feature type="domain" description="G-protein coupled receptors family 1 profile" evidence="13">
    <location>
        <begin position="42"/>
        <end position="296"/>
    </location>
</feature>
<feature type="transmembrane region" description="Helical" evidence="12">
    <location>
        <begin position="235"/>
        <end position="256"/>
    </location>
</feature>
<evidence type="ECO:0000259" key="13">
    <source>
        <dbReference type="PROSITE" id="PS50262"/>
    </source>
</evidence>
<keyword evidence="3 11" id="KW-0812">Transmembrane</keyword>
<keyword evidence="2" id="KW-1003">Cell membrane</keyword>
<protein>
    <recommendedName>
        <fullName evidence="13">G-protein coupled receptors family 1 profile domain-containing protein</fullName>
    </recommendedName>
</protein>
<evidence type="ECO:0000256" key="2">
    <source>
        <dbReference type="ARBA" id="ARBA00022475"/>
    </source>
</evidence>
<keyword evidence="15" id="KW-1185">Reference proteome</keyword>
<dbReference type="PROSITE" id="PS50262">
    <property type="entry name" value="G_PROTEIN_RECEP_F1_2"/>
    <property type="match status" value="1"/>
</dbReference>
<dbReference type="PRINTS" id="PR00663">
    <property type="entry name" value="GALANINR"/>
</dbReference>
<keyword evidence="7" id="KW-1015">Disulfide bond</keyword>
<comment type="caution">
    <text evidence="14">The sequence shown here is derived from an EMBL/GenBank/DDBJ whole genome shotgun (WGS) entry which is preliminary data.</text>
</comment>
<dbReference type="PROSITE" id="PS00237">
    <property type="entry name" value="G_PROTEIN_RECEP_F1_1"/>
    <property type="match status" value="1"/>
</dbReference>
<dbReference type="PRINTS" id="PR00237">
    <property type="entry name" value="GPCRRHODOPSN"/>
</dbReference>
<dbReference type="Proteomes" id="UP000549394">
    <property type="component" value="Unassembled WGS sequence"/>
</dbReference>
<keyword evidence="6 12" id="KW-0472">Membrane</keyword>
<keyword evidence="4 12" id="KW-1133">Transmembrane helix</keyword>
<evidence type="ECO:0000313" key="14">
    <source>
        <dbReference type="EMBL" id="CAD5123650.1"/>
    </source>
</evidence>